<protein>
    <recommendedName>
        <fullName evidence="5">Tat pathway signal sequence</fullName>
    </recommendedName>
</protein>
<comment type="similarity">
    <text evidence="1">Belongs to the ustYa family.</text>
</comment>
<dbReference type="GO" id="GO:0043386">
    <property type="term" value="P:mycotoxin biosynthetic process"/>
    <property type="evidence" value="ECO:0007669"/>
    <property type="project" value="InterPro"/>
</dbReference>
<accession>A0A0N0NIA5</accession>
<keyword evidence="2" id="KW-0472">Membrane</keyword>
<keyword evidence="2" id="KW-0812">Transmembrane</keyword>
<dbReference type="STRING" id="1664694.A0A0N0NIA5"/>
<evidence type="ECO:0000256" key="1">
    <source>
        <dbReference type="ARBA" id="ARBA00035112"/>
    </source>
</evidence>
<keyword evidence="2" id="KW-1133">Transmembrane helix</keyword>
<dbReference type="PANTHER" id="PTHR33365">
    <property type="entry name" value="YALI0B05434P"/>
    <property type="match status" value="1"/>
</dbReference>
<gene>
    <name evidence="3" type="ORF">AB675_10170</name>
</gene>
<name>A0A0N0NIA5_9EURO</name>
<dbReference type="OrthoDB" id="3687641at2759"/>
<dbReference type="GeneID" id="28730804"/>
<proteinExistence type="inferred from homology"/>
<evidence type="ECO:0000313" key="3">
    <source>
        <dbReference type="EMBL" id="KPI35209.1"/>
    </source>
</evidence>
<sequence>MNDKKVSFVMNNCEKYLPVIADDDDDTSHLLNAESEASSRPLHTLRSSRASMLALLTIFFASCVISSLCGLIVGRRYPSDSGAIHHVSKWSPVVDGVPMSFHIEQFNGTFVHENIYRQDASPEVDAAWDGLGVRFRNIIVPAKDAHRVGFRPQDHMQLNSKYGGGYPAFIEGFHQLHCLNLLRQGLWYNYDYYHSQGDLAWGDPEDVQRWHVSHCLDFLRQHLMCTIDIGVFASVWVNKTEPKPFVDFNTRHTCRDFNAVRKWAREHQAPENPPADWILPPTPGDGVRVLDLAP</sequence>
<comment type="caution">
    <text evidence="3">The sequence shown here is derived from an EMBL/GenBank/DDBJ whole genome shotgun (WGS) entry which is preliminary data.</text>
</comment>
<dbReference type="InterPro" id="IPR021765">
    <property type="entry name" value="UstYa-like"/>
</dbReference>
<evidence type="ECO:0000313" key="4">
    <source>
        <dbReference type="Proteomes" id="UP000038010"/>
    </source>
</evidence>
<dbReference type="RefSeq" id="XP_017995172.1">
    <property type="nucleotide sequence ID" value="XM_018138924.1"/>
</dbReference>
<dbReference type="PANTHER" id="PTHR33365:SF13">
    <property type="entry name" value="TAT PATHWAY SIGNAL SEQUENCE"/>
    <property type="match status" value="1"/>
</dbReference>
<evidence type="ECO:0008006" key="5">
    <source>
        <dbReference type="Google" id="ProtNLM"/>
    </source>
</evidence>
<organism evidence="3 4">
    <name type="scientific">Cyphellophora attinorum</name>
    <dbReference type="NCBI Taxonomy" id="1664694"/>
    <lineage>
        <taxon>Eukaryota</taxon>
        <taxon>Fungi</taxon>
        <taxon>Dikarya</taxon>
        <taxon>Ascomycota</taxon>
        <taxon>Pezizomycotina</taxon>
        <taxon>Eurotiomycetes</taxon>
        <taxon>Chaetothyriomycetidae</taxon>
        <taxon>Chaetothyriales</taxon>
        <taxon>Cyphellophoraceae</taxon>
        <taxon>Cyphellophora</taxon>
    </lineage>
</organism>
<dbReference type="EMBL" id="LFJN01000043">
    <property type="protein sequence ID" value="KPI35209.1"/>
    <property type="molecule type" value="Genomic_DNA"/>
</dbReference>
<dbReference type="VEuPathDB" id="FungiDB:AB675_10170"/>
<dbReference type="Pfam" id="PF11807">
    <property type="entry name" value="UstYa"/>
    <property type="match status" value="1"/>
</dbReference>
<reference evidence="3 4" key="1">
    <citation type="submission" date="2015-06" db="EMBL/GenBank/DDBJ databases">
        <title>Draft genome of the ant-associated black yeast Phialophora attae CBS 131958.</title>
        <authorList>
            <person name="Moreno L.F."/>
            <person name="Stielow B.J."/>
            <person name="de Hoog S."/>
            <person name="Vicente V.A."/>
            <person name="Weiss V.A."/>
            <person name="de Vries M."/>
            <person name="Cruz L.M."/>
            <person name="Souza E.M."/>
        </authorList>
    </citation>
    <scope>NUCLEOTIDE SEQUENCE [LARGE SCALE GENOMIC DNA]</scope>
    <source>
        <strain evidence="3 4">CBS 131958</strain>
    </source>
</reference>
<feature type="transmembrane region" description="Helical" evidence="2">
    <location>
        <begin position="50"/>
        <end position="73"/>
    </location>
</feature>
<dbReference type="AlphaFoldDB" id="A0A0N0NIA5"/>
<keyword evidence="4" id="KW-1185">Reference proteome</keyword>
<evidence type="ECO:0000256" key="2">
    <source>
        <dbReference type="SAM" id="Phobius"/>
    </source>
</evidence>
<dbReference type="Proteomes" id="UP000038010">
    <property type="component" value="Unassembled WGS sequence"/>
</dbReference>